<protein>
    <recommendedName>
        <fullName evidence="3">Carboxylic ester hydrolase</fullName>
        <ecNumber evidence="3">3.1.1.-</ecNumber>
    </recommendedName>
</protein>
<dbReference type="Proteomes" id="UP001180754">
    <property type="component" value="Unassembled WGS sequence"/>
</dbReference>
<dbReference type="EMBL" id="JAVRFD010000040">
    <property type="protein sequence ID" value="MDT0550011.1"/>
    <property type="molecule type" value="Genomic_DNA"/>
</dbReference>
<keyword evidence="3" id="KW-0732">Signal</keyword>
<accession>A0ABU2XVS5</accession>
<keyword evidence="7" id="KW-1185">Reference proteome</keyword>
<comment type="similarity">
    <text evidence="1 3">Belongs to the type-B carboxylesterase/lipase family.</text>
</comment>
<evidence type="ECO:0000313" key="7">
    <source>
        <dbReference type="Proteomes" id="UP001180754"/>
    </source>
</evidence>
<dbReference type="PROSITE" id="PS51257">
    <property type="entry name" value="PROKAR_LIPOPROTEIN"/>
    <property type="match status" value="1"/>
</dbReference>
<dbReference type="EC" id="3.1.1.-" evidence="3"/>
<evidence type="ECO:0000256" key="4">
    <source>
        <dbReference type="SAM" id="MobiDB-lite"/>
    </source>
</evidence>
<evidence type="ECO:0000259" key="5">
    <source>
        <dbReference type="Pfam" id="PF00135"/>
    </source>
</evidence>
<reference evidence="6" key="1">
    <citation type="submission" date="2024-05" db="EMBL/GenBank/DDBJ databases">
        <title>30 novel species of actinomycetes from the DSMZ collection.</title>
        <authorList>
            <person name="Nouioui I."/>
        </authorList>
    </citation>
    <scope>NUCLEOTIDE SEQUENCE</scope>
    <source>
        <strain evidence="6">DSM 41529</strain>
    </source>
</reference>
<dbReference type="PANTHER" id="PTHR11559">
    <property type="entry name" value="CARBOXYLESTERASE"/>
    <property type="match status" value="1"/>
</dbReference>
<dbReference type="InterPro" id="IPR050309">
    <property type="entry name" value="Type-B_Carboxylest/Lipase"/>
</dbReference>
<gene>
    <name evidence="6" type="ORF">RND15_46325</name>
</gene>
<sequence>MQKAPMRTLGMLKAPLRTLLCASTVIALLSGCGSVEGSVSSSPGRGGPTNQASRLADPQVVRTASGAVRGVTAAGVQSFKGIPYAAPPVGAYRWRPPQPAEPWSGERDGSRFGADCAQAGRGVPSSSEDCLFANVWRPAGVAAGARLPVMVWIHGGGFVAGSGAQPDFSGESFARQGVVLVTINYRLGRFGFFAFPGLGAEHPGEVKGNYGYLDQIAALKWVRQNTAAFGGDPDNVTIFGESAGGVSVHTLLTSPLSRGTFHKAIIESGGGRDGVLTGRPLRADGADPLYPVSAETIGVNFARRYGIEGTGATAVARLRALDTAQVVDGGQETDGPGGPPTYPGPILDGRLAVETPESAYRAGHQMHVPLMIGTNSNDFVGFVAASSKDALFAQFGAGAERARAVYDPDGTATLQQALTMVGVDRAQAEPARLTANAFAGTGVSTYLYRFSYVPTARRGQWVDGVPHAGEIPFVFDRLAADGTQPTTQDSAVARITNTYWANFARTGDPNGRTVPQWPRHAVGRDSITDFRPDGTIAAGPDPRKERLDVSEAAGGLPRSR</sequence>
<proteinExistence type="inferred from homology"/>
<keyword evidence="2 3" id="KW-0378">Hydrolase</keyword>
<feature type="chain" id="PRO_5044952572" description="Carboxylic ester hydrolase" evidence="3">
    <location>
        <begin position="28"/>
        <end position="560"/>
    </location>
</feature>
<dbReference type="InterPro" id="IPR029058">
    <property type="entry name" value="AB_hydrolase_fold"/>
</dbReference>
<feature type="domain" description="Carboxylesterase type B" evidence="5">
    <location>
        <begin position="58"/>
        <end position="520"/>
    </location>
</feature>
<dbReference type="Pfam" id="PF00135">
    <property type="entry name" value="COesterase"/>
    <property type="match status" value="1"/>
</dbReference>
<dbReference type="RefSeq" id="WP_311730587.1">
    <property type="nucleotide sequence ID" value="NZ_JAVRFD010000040.1"/>
</dbReference>
<feature type="region of interest" description="Disordered" evidence="4">
    <location>
        <begin position="37"/>
        <end position="57"/>
    </location>
</feature>
<feature type="signal peptide" evidence="3">
    <location>
        <begin position="1"/>
        <end position="27"/>
    </location>
</feature>
<dbReference type="InterPro" id="IPR019826">
    <property type="entry name" value="Carboxylesterase_B_AS"/>
</dbReference>
<dbReference type="SUPFAM" id="SSF53474">
    <property type="entry name" value="alpha/beta-Hydrolases"/>
    <property type="match status" value="1"/>
</dbReference>
<dbReference type="PROSITE" id="PS00122">
    <property type="entry name" value="CARBOXYLESTERASE_B_1"/>
    <property type="match status" value="1"/>
</dbReference>
<organism evidence="6 7">
    <name type="scientific">Streptomyces lonegramiae</name>
    <dbReference type="NCBI Taxonomy" id="3075524"/>
    <lineage>
        <taxon>Bacteria</taxon>
        <taxon>Bacillati</taxon>
        <taxon>Actinomycetota</taxon>
        <taxon>Actinomycetes</taxon>
        <taxon>Kitasatosporales</taxon>
        <taxon>Streptomycetaceae</taxon>
        <taxon>Streptomyces</taxon>
    </lineage>
</organism>
<comment type="caution">
    <text evidence="6">The sequence shown here is derived from an EMBL/GenBank/DDBJ whole genome shotgun (WGS) entry which is preliminary data.</text>
</comment>
<dbReference type="InterPro" id="IPR002018">
    <property type="entry name" value="CarbesteraseB"/>
</dbReference>
<name>A0ABU2XVS5_9ACTN</name>
<dbReference type="Gene3D" id="3.40.50.1820">
    <property type="entry name" value="alpha/beta hydrolase"/>
    <property type="match status" value="1"/>
</dbReference>
<evidence type="ECO:0000256" key="1">
    <source>
        <dbReference type="ARBA" id="ARBA00005964"/>
    </source>
</evidence>
<feature type="region of interest" description="Disordered" evidence="4">
    <location>
        <begin position="524"/>
        <end position="560"/>
    </location>
</feature>
<evidence type="ECO:0000256" key="3">
    <source>
        <dbReference type="RuleBase" id="RU361235"/>
    </source>
</evidence>
<evidence type="ECO:0000256" key="2">
    <source>
        <dbReference type="ARBA" id="ARBA00022801"/>
    </source>
</evidence>
<evidence type="ECO:0000313" key="6">
    <source>
        <dbReference type="EMBL" id="MDT0550011.1"/>
    </source>
</evidence>